<evidence type="ECO:0000313" key="9">
    <source>
        <dbReference type="Proteomes" id="UP000000323"/>
    </source>
</evidence>
<dbReference type="EMBL" id="CP001825">
    <property type="protein sequence ID" value="ACZ41507.1"/>
    <property type="molecule type" value="Genomic_DNA"/>
</dbReference>
<feature type="region of interest" description="Disordered" evidence="6">
    <location>
        <begin position="1"/>
        <end position="21"/>
    </location>
</feature>
<protein>
    <submittedName>
        <fullName evidence="8">ABC transporter related protein</fullName>
    </submittedName>
</protein>
<dbReference type="STRING" id="525904.Tter_0589"/>
<dbReference type="InterPro" id="IPR027417">
    <property type="entry name" value="P-loop_NTPase"/>
</dbReference>
<name>D1CF01_THET1</name>
<keyword evidence="9" id="KW-1185">Reference proteome</keyword>
<evidence type="ECO:0000259" key="7">
    <source>
        <dbReference type="PROSITE" id="PS50893"/>
    </source>
</evidence>
<dbReference type="PANTHER" id="PTHR43820:SF4">
    <property type="entry name" value="HIGH-AFFINITY BRANCHED-CHAIN AMINO ACID TRANSPORT ATP-BINDING PROTEIN LIVF"/>
    <property type="match status" value="1"/>
</dbReference>
<dbReference type="SUPFAM" id="SSF52540">
    <property type="entry name" value="P-loop containing nucleoside triphosphate hydrolases"/>
    <property type="match status" value="1"/>
</dbReference>
<dbReference type="SMART" id="SM00382">
    <property type="entry name" value="AAA"/>
    <property type="match status" value="1"/>
</dbReference>
<comment type="similarity">
    <text evidence="1">Belongs to the ABC transporter superfamily.</text>
</comment>
<evidence type="ECO:0000256" key="5">
    <source>
        <dbReference type="ARBA" id="ARBA00022970"/>
    </source>
</evidence>
<dbReference type="Gene3D" id="3.40.50.300">
    <property type="entry name" value="P-loop containing nucleotide triphosphate hydrolases"/>
    <property type="match status" value="1"/>
</dbReference>
<feature type="compositionally biased region" description="Polar residues" evidence="6">
    <location>
        <begin position="7"/>
        <end position="16"/>
    </location>
</feature>
<dbReference type="CDD" id="cd03224">
    <property type="entry name" value="ABC_TM1139_LivF_branched"/>
    <property type="match status" value="1"/>
</dbReference>
<dbReference type="GO" id="GO:0005524">
    <property type="term" value="F:ATP binding"/>
    <property type="evidence" value="ECO:0007669"/>
    <property type="project" value="UniProtKB-KW"/>
</dbReference>
<dbReference type="PROSITE" id="PS00211">
    <property type="entry name" value="ABC_TRANSPORTER_1"/>
    <property type="match status" value="1"/>
</dbReference>
<evidence type="ECO:0000256" key="2">
    <source>
        <dbReference type="ARBA" id="ARBA00022448"/>
    </source>
</evidence>
<dbReference type="AlphaFoldDB" id="D1CF01"/>
<keyword evidence="5" id="KW-0029">Amino-acid transport</keyword>
<dbReference type="InterPro" id="IPR003439">
    <property type="entry name" value="ABC_transporter-like_ATP-bd"/>
</dbReference>
<accession>D1CF01</accession>
<dbReference type="eggNOG" id="COG0410">
    <property type="taxonomic scope" value="Bacteria"/>
</dbReference>
<dbReference type="PANTHER" id="PTHR43820">
    <property type="entry name" value="HIGH-AFFINITY BRANCHED-CHAIN AMINO ACID TRANSPORT ATP-BINDING PROTEIN LIVF"/>
    <property type="match status" value="1"/>
</dbReference>
<dbReference type="GO" id="GO:0015807">
    <property type="term" value="P:L-amino acid transport"/>
    <property type="evidence" value="ECO:0007669"/>
    <property type="project" value="TreeGrafter"/>
</dbReference>
<keyword evidence="2" id="KW-0813">Transport</keyword>
<dbReference type="GO" id="GO:0015658">
    <property type="term" value="F:branched-chain amino acid transmembrane transporter activity"/>
    <property type="evidence" value="ECO:0007669"/>
    <property type="project" value="InterPro"/>
</dbReference>
<gene>
    <name evidence="8" type="ordered locus">Tter_0589</name>
</gene>
<evidence type="ECO:0000313" key="8">
    <source>
        <dbReference type="EMBL" id="ACZ41507.1"/>
    </source>
</evidence>
<dbReference type="PIRSF" id="PIRSF039137">
    <property type="entry name" value="ABC_branched_ATPase"/>
    <property type="match status" value="1"/>
</dbReference>
<dbReference type="InterPro" id="IPR052156">
    <property type="entry name" value="BCAA_Transport_ATP-bd_LivF"/>
</dbReference>
<dbReference type="Proteomes" id="UP000000323">
    <property type="component" value="Chromosome 1"/>
</dbReference>
<dbReference type="HOGENOM" id="CLU_000604_1_2_0"/>
<evidence type="ECO:0000256" key="6">
    <source>
        <dbReference type="SAM" id="MobiDB-lite"/>
    </source>
</evidence>
<dbReference type="KEGG" id="ttr:Tter_0589"/>
<keyword evidence="3" id="KW-0547">Nucleotide-binding</keyword>
<feature type="domain" description="ABC transporter" evidence="7">
    <location>
        <begin position="26"/>
        <end position="258"/>
    </location>
</feature>
<evidence type="ECO:0000256" key="4">
    <source>
        <dbReference type="ARBA" id="ARBA00022840"/>
    </source>
</evidence>
<dbReference type="InterPro" id="IPR030660">
    <property type="entry name" value="ABC_branched_ATPase_LivF/BraG"/>
</dbReference>
<proteinExistence type="inferred from homology"/>
<dbReference type="PROSITE" id="PS50893">
    <property type="entry name" value="ABC_TRANSPORTER_2"/>
    <property type="match status" value="1"/>
</dbReference>
<sequence length="259" mass="28629">MTEHRSAVTSVLQQTGAPHEKQESMLELEDIHVYYGNIHALKGISLHVQRGEIVTLIGGNGAGKTTTLRTISGLIHPRMGTIKLEGKRIDMLPPHEVVARGIGHAPEGRRIFPRMSVKENLELGAYLRNDKDGIRADMERVFTLFPRLKERINQKAGTMSGGEQQMLAIARALMARPKVLLLDEPSMGLAPILVEQIFSIIKEINEQGTTILLVEQNALMALSVAHRGYVIETGKIVLADSAKALQENDMVRKSYLGEE</sequence>
<evidence type="ECO:0000256" key="1">
    <source>
        <dbReference type="ARBA" id="ARBA00005417"/>
    </source>
</evidence>
<dbReference type="Pfam" id="PF00005">
    <property type="entry name" value="ABC_tran"/>
    <property type="match status" value="1"/>
</dbReference>
<dbReference type="InterPro" id="IPR017871">
    <property type="entry name" value="ABC_transporter-like_CS"/>
</dbReference>
<dbReference type="GO" id="GO:0016887">
    <property type="term" value="F:ATP hydrolysis activity"/>
    <property type="evidence" value="ECO:0007669"/>
    <property type="project" value="InterPro"/>
</dbReference>
<organism evidence="8 9">
    <name type="scientific">Thermobaculum terrenum (strain ATCC BAA-798 / CCMEE 7001 / YNP1)</name>
    <dbReference type="NCBI Taxonomy" id="525904"/>
    <lineage>
        <taxon>Bacteria</taxon>
        <taxon>Bacillati</taxon>
        <taxon>Chloroflexota</taxon>
        <taxon>Chloroflexia</taxon>
        <taxon>Candidatus Thermobaculales</taxon>
        <taxon>Candidatus Thermobaculaceae</taxon>
        <taxon>Thermobaculum</taxon>
    </lineage>
</organism>
<evidence type="ECO:0000256" key="3">
    <source>
        <dbReference type="ARBA" id="ARBA00022741"/>
    </source>
</evidence>
<dbReference type="InterPro" id="IPR003593">
    <property type="entry name" value="AAA+_ATPase"/>
</dbReference>
<keyword evidence="4" id="KW-0067">ATP-binding</keyword>
<reference evidence="9" key="1">
    <citation type="journal article" date="2010" name="Stand. Genomic Sci.">
        <title>Complete genome sequence of 'Thermobaculum terrenum' type strain (YNP1).</title>
        <authorList>
            <person name="Kiss H."/>
            <person name="Cleland D."/>
            <person name="Lapidus A."/>
            <person name="Lucas S."/>
            <person name="Glavina Del Rio T."/>
            <person name="Nolan M."/>
            <person name="Tice H."/>
            <person name="Han C."/>
            <person name="Goodwin L."/>
            <person name="Pitluck S."/>
            <person name="Liolios K."/>
            <person name="Ivanova N."/>
            <person name="Mavromatis K."/>
            <person name="Ovchinnikova G."/>
            <person name="Pati A."/>
            <person name="Chen A."/>
            <person name="Palaniappan K."/>
            <person name="Land M."/>
            <person name="Hauser L."/>
            <person name="Chang Y."/>
            <person name="Jeffries C."/>
            <person name="Lu M."/>
            <person name="Brettin T."/>
            <person name="Detter J."/>
            <person name="Goker M."/>
            <person name="Tindall B."/>
            <person name="Beck B."/>
            <person name="McDermott T."/>
            <person name="Woyke T."/>
            <person name="Bristow J."/>
            <person name="Eisen J."/>
            <person name="Markowitz V."/>
            <person name="Hugenholtz P."/>
            <person name="Kyrpides N."/>
            <person name="Klenk H."/>
            <person name="Cheng J."/>
        </authorList>
    </citation>
    <scope>NUCLEOTIDE SEQUENCE [LARGE SCALE GENOMIC DNA]</scope>
    <source>
        <strain evidence="9">ATCC BAA-798 / YNP1</strain>
    </source>
</reference>